<dbReference type="Proteomes" id="UP000282106">
    <property type="component" value="Unassembled WGS sequence"/>
</dbReference>
<dbReference type="Gene3D" id="1.20.144.10">
    <property type="entry name" value="Phosphatidic acid phosphatase type 2/haloperoxidase"/>
    <property type="match status" value="1"/>
</dbReference>
<keyword evidence="5" id="KW-1185">Reference proteome</keyword>
<feature type="region of interest" description="Disordered" evidence="1">
    <location>
        <begin position="1"/>
        <end position="25"/>
    </location>
</feature>
<dbReference type="PANTHER" id="PTHR31310">
    <property type="match status" value="1"/>
</dbReference>
<evidence type="ECO:0000256" key="1">
    <source>
        <dbReference type="SAM" id="MobiDB-lite"/>
    </source>
</evidence>
<keyword evidence="2" id="KW-0812">Transmembrane</keyword>
<keyword evidence="2" id="KW-0472">Membrane</keyword>
<accession>A0A3N0VA07</accession>
<evidence type="ECO:0000313" key="4">
    <source>
        <dbReference type="EMBL" id="ROH89492.1"/>
    </source>
</evidence>
<proteinExistence type="predicted"/>
<gene>
    <name evidence="4" type="ORF">ED208_10170</name>
</gene>
<feature type="transmembrane region" description="Helical" evidence="2">
    <location>
        <begin position="208"/>
        <end position="229"/>
    </location>
</feature>
<evidence type="ECO:0000313" key="5">
    <source>
        <dbReference type="Proteomes" id="UP000282106"/>
    </source>
</evidence>
<feature type="domain" description="Phosphatidic acid phosphatase type 2/haloperoxidase" evidence="3">
    <location>
        <begin position="109"/>
        <end position="223"/>
    </location>
</feature>
<dbReference type="PANTHER" id="PTHR31310:SF7">
    <property type="entry name" value="PA-PHOSPHATASE RELATED-FAMILY PROTEIN DDB_G0268928"/>
    <property type="match status" value="1"/>
</dbReference>
<protein>
    <submittedName>
        <fullName evidence="4">Phosphatase PAP2 family protein</fullName>
    </submittedName>
</protein>
<reference evidence="4 5" key="1">
    <citation type="submission" date="2018-10" db="EMBL/GenBank/DDBJ databases">
        <authorList>
            <person name="Chen W.-M."/>
        </authorList>
    </citation>
    <scope>NUCLEOTIDE SEQUENCE [LARGE SCALE GENOMIC DNA]</scope>
    <source>
        <strain evidence="4 5">THS-13</strain>
    </source>
</reference>
<dbReference type="AlphaFoldDB" id="A0A3N0VA07"/>
<evidence type="ECO:0000256" key="2">
    <source>
        <dbReference type="SAM" id="Phobius"/>
    </source>
</evidence>
<sequence length="273" mass="30437">MPPTLDELDAPKPAQTQADRPILSSPWPRHLGDAAFERVVMTLIAIGAFLPYFPINHLTLSLPAQDLRGTIDRLIPFNPTWELVYVSIYFYLFVLVFYIRDAHLFRRTVLSFVVIQFTCFAVFLAYPVGIERPTNLRPDSHFLEWGLALNYALDQPRNLFPSLHLANAFMASLLLLRVQPRVGAVAIAWAVLIGYSTMAARHHAFADVVAGVAVALLTDRLIVAPAVAGRRDQALLNPPQTALAVIAIYPITVLALYLLWRAGWQPFTWPAAG</sequence>
<dbReference type="EMBL" id="RJVO01000004">
    <property type="protein sequence ID" value="ROH89492.1"/>
    <property type="molecule type" value="Genomic_DNA"/>
</dbReference>
<dbReference type="InterPro" id="IPR052185">
    <property type="entry name" value="IPC_Synthase-Related"/>
</dbReference>
<feature type="transmembrane region" description="Helical" evidence="2">
    <location>
        <begin position="80"/>
        <end position="98"/>
    </location>
</feature>
<dbReference type="InParanoid" id="A0A3N0VA07"/>
<dbReference type="InterPro" id="IPR036938">
    <property type="entry name" value="PAP2/HPO_sf"/>
</dbReference>
<keyword evidence="2" id="KW-1133">Transmembrane helix</keyword>
<dbReference type="SMART" id="SM00014">
    <property type="entry name" value="acidPPc"/>
    <property type="match status" value="1"/>
</dbReference>
<feature type="transmembrane region" description="Helical" evidence="2">
    <location>
        <begin position="241"/>
        <end position="260"/>
    </location>
</feature>
<feature type="transmembrane region" description="Helical" evidence="2">
    <location>
        <begin position="39"/>
        <end position="60"/>
    </location>
</feature>
<feature type="transmembrane region" description="Helical" evidence="2">
    <location>
        <begin position="183"/>
        <end position="202"/>
    </location>
</feature>
<feature type="transmembrane region" description="Helical" evidence="2">
    <location>
        <begin position="110"/>
        <end position="130"/>
    </location>
</feature>
<dbReference type="InterPro" id="IPR000326">
    <property type="entry name" value="PAP2/HPO"/>
</dbReference>
<comment type="caution">
    <text evidence="4">The sequence shown here is derived from an EMBL/GenBank/DDBJ whole genome shotgun (WGS) entry which is preliminary data.</text>
</comment>
<dbReference type="SUPFAM" id="SSF48317">
    <property type="entry name" value="Acid phosphatase/Vanadium-dependent haloperoxidase"/>
    <property type="match status" value="1"/>
</dbReference>
<dbReference type="Pfam" id="PF01569">
    <property type="entry name" value="PAP2"/>
    <property type="match status" value="1"/>
</dbReference>
<organism evidence="4 5">
    <name type="scientific">Stagnimonas aquatica</name>
    <dbReference type="NCBI Taxonomy" id="2689987"/>
    <lineage>
        <taxon>Bacteria</taxon>
        <taxon>Pseudomonadati</taxon>
        <taxon>Pseudomonadota</taxon>
        <taxon>Gammaproteobacteria</taxon>
        <taxon>Nevskiales</taxon>
        <taxon>Nevskiaceae</taxon>
        <taxon>Stagnimonas</taxon>
    </lineage>
</organism>
<evidence type="ECO:0000259" key="3">
    <source>
        <dbReference type="SMART" id="SM00014"/>
    </source>
</evidence>
<name>A0A3N0VA07_9GAMM</name>